<feature type="signal peptide" evidence="4">
    <location>
        <begin position="1"/>
        <end position="19"/>
    </location>
</feature>
<dbReference type="AlphaFoldDB" id="H3NLK8"/>
<dbReference type="InterPro" id="IPR002130">
    <property type="entry name" value="Cyclophilin-type_PPIase_dom"/>
</dbReference>
<dbReference type="Proteomes" id="UP000004191">
    <property type="component" value="Unassembled WGS sequence"/>
</dbReference>
<dbReference type="PANTHER" id="PTHR45625">
    <property type="entry name" value="PEPTIDYL-PROLYL CIS-TRANS ISOMERASE-RELATED"/>
    <property type="match status" value="1"/>
</dbReference>
<evidence type="ECO:0000256" key="5">
    <source>
        <dbReference type="SAM" id="MobiDB-lite"/>
    </source>
</evidence>
<feature type="compositionally biased region" description="Basic and acidic residues" evidence="5">
    <location>
        <begin position="34"/>
        <end position="49"/>
    </location>
</feature>
<organism evidence="7 8">
    <name type="scientific">Helcococcus kunzii ATCC 51366</name>
    <dbReference type="NCBI Taxonomy" id="883114"/>
    <lineage>
        <taxon>Bacteria</taxon>
        <taxon>Bacillati</taxon>
        <taxon>Bacillota</taxon>
        <taxon>Tissierellia</taxon>
        <taxon>Tissierellales</taxon>
        <taxon>Peptoniphilaceae</taxon>
        <taxon>Helcococcus</taxon>
    </lineage>
</organism>
<evidence type="ECO:0000313" key="7">
    <source>
        <dbReference type="EMBL" id="EHR35860.1"/>
    </source>
</evidence>
<dbReference type="eggNOG" id="COG0652">
    <property type="taxonomic scope" value="Bacteria"/>
</dbReference>
<dbReference type="PANTHER" id="PTHR45625:SF4">
    <property type="entry name" value="PEPTIDYLPROLYL ISOMERASE DOMAIN AND WD REPEAT-CONTAINING PROTEIN 1"/>
    <property type="match status" value="1"/>
</dbReference>
<dbReference type="EC" id="5.2.1.8" evidence="4"/>
<dbReference type="OrthoDB" id="9807797at2"/>
<dbReference type="PATRIC" id="fig|883114.3.peg.215"/>
<comment type="similarity">
    <text evidence="4">Belongs to the cyclophilin-type PPIase family.</text>
</comment>
<dbReference type="RefSeq" id="WP_005397120.1">
    <property type="nucleotide sequence ID" value="NZ_JH601088.1"/>
</dbReference>
<keyword evidence="2 4" id="KW-0697">Rotamase</keyword>
<evidence type="ECO:0000256" key="3">
    <source>
        <dbReference type="ARBA" id="ARBA00023235"/>
    </source>
</evidence>
<dbReference type="EMBL" id="AGEI01000006">
    <property type="protein sequence ID" value="EHR35860.1"/>
    <property type="molecule type" value="Genomic_DNA"/>
</dbReference>
<dbReference type="PROSITE" id="PS51257">
    <property type="entry name" value="PROKAR_LIPOPROTEIN"/>
    <property type="match status" value="1"/>
</dbReference>
<name>H3NLK8_9FIRM</name>
<evidence type="ECO:0000256" key="4">
    <source>
        <dbReference type="RuleBase" id="RU363019"/>
    </source>
</evidence>
<feature type="domain" description="PPIase cyclophilin-type" evidence="6">
    <location>
        <begin position="70"/>
        <end position="248"/>
    </location>
</feature>
<evidence type="ECO:0000259" key="6">
    <source>
        <dbReference type="PROSITE" id="PS50072"/>
    </source>
</evidence>
<evidence type="ECO:0000256" key="1">
    <source>
        <dbReference type="ARBA" id="ARBA00002388"/>
    </source>
</evidence>
<dbReference type="Pfam" id="PF00160">
    <property type="entry name" value="Pro_isomerase"/>
    <property type="match status" value="1"/>
</dbReference>
<keyword evidence="3 4" id="KW-0413">Isomerase</keyword>
<dbReference type="Gene3D" id="2.40.100.10">
    <property type="entry name" value="Cyclophilin-like"/>
    <property type="match status" value="1"/>
</dbReference>
<dbReference type="GeneID" id="96998243"/>
<sequence length="250" mass="27673">MKKHLTFLLAIILIFSLVACSNGSNKESIEETNVETKKESPKESKNEGENKVLNQINGYQEGNIKAKMKTTMGEMEIILFPNVAPKAVENFVKLSKDGYYNGITFHRVIEGFMIQGGDPTGTGMGGESIWKSPFEDEFDINYRNFYGALSMANAGPSTNGSQFFIVTAKNNVSADIIKQMRDAGEEKGYPESVIKAYEEQGGAFHLDGRHTVFGHVIKGMDIAEKISKVKTDGQDKPVEDVKIESIEIEE</sequence>
<protein>
    <recommendedName>
        <fullName evidence="4">Peptidyl-prolyl cis-trans isomerase</fullName>
        <shortName evidence="4">PPIase</shortName>
        <ecNumber evidence="4">5.2.1.8</ecNumber>
    </recommendedName>
</protein>
<proteinExistence type="inferred from homology"/>
<comment type="caution">
    <text evidence="7">The sequence shown here is derived from an EMBL/GenBank/DDBJ whole genome shotgun (WGS) entry which is preliminary data.</text>
</comment>
<dbReference type="SUPFAM" id="SSF50891">
    <property type="entry name" value="Cyclophilin-like"/>
    <property type="match status" value="1"/>
</dbReference>
<dbReference type="InterPro" id="IPR029000">
    <property type="entry name" value="Cyclophilin-like_dom_sf"/>
</dbReference>
<accession>H3NLK8</accession>
<evidence type="ECO:0000256" key="2">
    <source>
        <dbReference type="ARBA" id="ARBA00023110"/>
    </source>
</evidence>
<dbReference type="PRINTS" id="PR00153">
    <property type="entry name" value="CSAPPISMRASE"/>
</dbReference>
<dbReference type="STRING" id="883114.HMPREF9709_00219"/>
<dbReference type="PROSITE" id="PS50072">
    <property type="entry name" value="CSA_PPIASE_2"/>
    <property type="match status" value="1"/>
</dbReference>
<keyword evidence="8" id="KW-1185">Reference proteome</keyword>
<dbReference type="GO" id="GO:0003755">
    <property type="term" value="F:peptidyl-prolyl cis-trans isomerase activity"/>
    <property type="evidence" value="ECO:0007669"/>
    <property type="project" value="UniProtKB-UniRule"/>
</dbReference>
<feature type="chain" id="PRO_5039753844" description="Peptidyl-prolyl cis-trans isomerase" evidence="4">
    <location>
        <begin position="20"/>
        <end position="250"/>
    </location>
</feature>
<gene>
    <name evidence="7" type="ORF">HMPREF9709_00219</name>
</gene>
<feature type="region of interest" description="Disordered" evidence="5">
    <location>
        <begin position="28"/>
        <end position="49"/>
    </location>
</feature>
<keyword evidence="4" id="KW-0732">Signal</keyword>
<reference evidence="7 8" key="1">
    <citation type="submission" date="2012-01" db="EMBL/GenBank/DDBJ databases">
        <title>The Genome Sequence of Helcococcus kunzii ATCC 51366.</title>
        <authorList>
            <consortium name="The Broad Institute Genome Sequencing Platform"/>
            <person name="Earl A."/>
            <person name="Ward D."/>
            <person name="Feldgarden M."/>
            <person name="Gevers D."/>
            <person name="Huys G."/>
            <person name="Young S.K."/>
            <person name="Zeng Q."/>
            <person name="Gargeya S."/>
            <person name="Fitzgerald M."/>
            <person name="Haas B."/>
            <person name="Abouelleil A."/>
            <person name="Alvarado L."/>
            <person name="Arachchi H.M."/>
            <person name="Berlin A."/>
            <person name="Chapman S.B."/>
            <person name="Gearin G."/>
            <person name="Goldberg J."/>
            <person name="Griggs A."/>
            <person name="Gujja S."/>
            <person name="Hansen M."/>
            <person name="Heiman D."/>
            <person name="Howarth C."/>
            <person name="Larimer J."/>
            <person name="Lui A."/>
            <person name="MacDonald P.J.P."/>
            <person name="McCowen C."/>
            <person name="Montmayeur A."/>
            <person name="Murphy C."/>
            <person name="Neiman D."/>
            <person name="Pearson M."/>
            <person name="Priest M."/>
            <person name="Roberts A."/>
            <person name="Saif S."/>
            <person name="Shea T."/>
            <person name="Sisk P."/>
            <person name="Stolte C."/>
            <person name="Sykes S."/>
            <person name="Wortman J."/>
            <person name="Nusbaum C."/>
            <person name="Birren B."/>
        </authorList>
    </citation>
    <scope>NUCLEOTIDE SEQUENCE [LARGE SCALE GENOMIC DNA]</scope>
    <source>
        <strain evidence="7 8">ATCC 51366</strain>
    </source>
</reference>
<dbReference type="InterPro" id="IPR044666">
    <property type="entry name" value="Cyclophilin_A-like"/>
</dbReference>
<comment type="function">
    <text evidence="1 4">PPIases accelerate the folding of proteins. It catalyzes the cis-trans isomerization of proline imidic peptide bonds in oligopeptides.</text>
</comment>
<dbReference type="HOGENOM" id="CLU_012062_16_0_9"/>
<evidence type="ECO:0000313" key="8">
    <source>
        <dbReference type="Proteomes" id="UP000004191"/>
    </source>
</evidence>
<comment type="catalytic activity">
    <reaction evidence="4">
        <text>[protein]-peptidylproline (omega=180) = [protein]-peptidylproline (omega=0)</text>
        <dbReference type="Rhea" id="RHEA:16237"/>
        <dbReference type="Rhea" id="RHEA-COMP:10747"/>
        <dbReference type="Rhea" id="RHEA-COMP:10748"/>
        <dbReference type="ChEBI" id="CHEBI:83833"/>
        <dbReference type="ChEBI" id="CHEBI:83834"/>
        <dbReference type="EC" id="5.2.1.8"/>
    </reaction>
</comment>